<protein>
    <submittedName>
        <fullName evidence="4">Dihydrodipicolinate synthase family protein</fullName>
    </submittedName>
</protein>
<reference evidence="5" key="1">
    <citation type="journal article" date="2019" name="Int. J. Syst. Evol. Microbiol.">
        <title>The Global Catalogue of Microorganisms (GCM) 10K type strain sequencing project: providing services to taxonomists for standard genome sequencing and annotation.</title>
        <authorList>
            <consortium name="The Broad Institute Genomics Platform"/>
            <consortium name="The Broad Institute Genome Sequencing Center for Infectious Disease"/>
            <person name="Wu L."/>
            <person name="Ma J."/>
        </authorList>
    </citation>
    <scope>NUCLEOTIDE SEQUENCE [LARGE SCALE GENOMIC DNA]</scope>
    <source>
        <strain evidence="5">CGMCC 1.15180</strain>
    </source>
</reference>
<comment type="caution">
    <text evidence="4">The sequence shown here is derived from an EMBL/GenBank/DDBJ whole genome shotgun (WGS) entry which is preliminary data.</text>
</comment>
<proteinExistence type="inferred from homology"/>
<dbReference type="SUPFAM" id="SSF51569">
    <property type="entry name" value="Aldolase"/>
    <property type="match status" value="1"/>
</dbReference>
<accession>A0ABW4VGL9</accession>
<dbReference type="PANTHER" id="PTHR42849:SF1">
    <property type="entry name" value="N-ACETYLNEURAMINATE LYASE"/>
    <property type="match status" value="1"/>
</dbReference>
<dbReference type="Pfam" id="PF00701">
    <property type="entry name" value="DHDPS"/>
    <property type="match status" value="1"/>
</dbReference>
<sequence>MKLNTESNFDFSGGIIPPLVTPMLDDDSLDLEGLGKLIAHVIAGGVNGVFILGTTGESTNLSNKLKHELTQKTCELVNGRIPVLVGITDTSIVESVKLANTAKEAGASALVAAPPYYYALSQQELLEYYTDLNQRLPLPLFLYNMPVHTKTVIEPKTVAELSKLSGVIGLKDSSANSVYFNKLIHTMKGQPDFSLWVGPEEIMAEAVLMGASGGVNGGANIFPELYVALYKAAKSGDLEKVRKLHDQVMLISDSLYTIGKYGSSYLKGVKAALSVLGICSDFMASPLHNFGKSEKDQVAKAVENIKSMIG</sequence>
<dbReference type="PIRSF" id="PIRSF001365">
    <property type="entry name" value="DHDPS"/>
    <property type="match status" value="1"/>
</dbReference>
<keyword evidence="5" id="KW-1185">Reference proteome</keyword>
<name>A0ABW4VGL9_9BACT</name>
<evidence type="ECO:0000256" key="2">
    <source>
        <dbReference type="ARBA" id="ARBA00023270"/>
    </source>
</evidence>
<dbReference type="Gene3D" id="3.20.20.70">
    <property type="entry name" value="Aldolase class I"/>
    <property type="match status" value="1"/>
</dbReference>
<evidence type="ECO:0000256" key="1">
    <source>
        <dbReference type="ARBA" id="ARBA00023239"/>
    </source>
</evidence>
<dbReference type="RefSeq" id="WP_376883518.1">
    <property type="nucleotide sequence ID" value="NZ_JBHUHR010000012.1"/>
</dbReference>
<comment type="similarity">
    <text evidence="3">Belongs to the DapA family.</text>
</comment>
<dbReference type="PANTHER" id="PTHR42849">
    <property type="entry name" value="N-ACETYLNEURAMINATE LYASE"/>
    <property type="match status" value="1"/>
</dbReference>
<gene>
    <name evidence="4" type="ORF">ACFSKL_03445</name>
</gene>
<dbReference type="PROSITE" id="PS00666">
    <property type="entry name" value="DHDPS_2"/>
    <property type="match status" value="1"/>
</dbReference>
<evidence type="ECO:0000313" key="4">
    <source>
        <dbReference type="EMBL" id="MFD2033828.1"/>
    </source>
</evidence>
<evidence type="ECO:0000313" key="5">
    <source>
        <dbReference type="Proteomes" id="UP001597361"/>
    </source>
</evidence>
<keyword evidence="2" id="KW-0704">Schiff base</keyword>
<organism evidence="4 5">
    <name type="scientific">Belliella marina</name>
    <dbReference type="NCBI Taxonomy" id="1644146"/>
    <lineage>
        <taxon>Bacteria</taxon>
        <taxon>Pseudomonadati</taxon>
        <taxon>Bacteroidota</taxon>
        <taxon>Cytophagia</taxon>
        <taxon>Cytophagales</taxon>
        <taxon>Cyclobacteriaceae</taxon>
        <taxon>Belliella</taxon>
    </lineage>
</organism>
<dbReference type="InterPro" id="IPR020625">
    <property type="entry name" value="Schiff_base-form_aldolases_AS"/>
</dbReference>
<evidence type="ECO:0000256" key="3">
    <source>
        <dbReference type="PIRNR" id="PIRNR001365"/>
    </source>
</evidence>
<dbReference type="InterPro" id="IPR013785">
    <property type="entry name" value="Aldolase_TIM"/>
</dbReference>
<dbReference type="InterPro" id="IPR002220">
    <property type="entry name" value="DapA-like"/>
</dbReference>
<dbReference type="PRINTS" id="PR00146">
    <property type="entry name" value="DHPICSNTHASE"/>
</dbReference>
<dbReference type="Proteomes" id="UP001597361">
    <property type="component" value="Unassembled WGS sequence"/>
</dbReference>
<dbReference type="EMBL" id="JBHUHR010000012">
    <property type="protein sequence ID" value="MFD2033828.1"/>
    <property type="molecule type" value="Genomic_DNA"/>
</dbReference>
<dbReference type="CDD" id="cd00408">
    <property type="entry name" value="DHDPS-like"/>
    <property type="match status" value="1"/>
</dbReference>
<dbReference type="SMART" id="SM01130">
    <property type="entry name" value="DHDPS"/>
    <property type="match status" value="1"/>
</dbReference>
<keyword evidence="1 3" id="KW-0456">Lyase</keyword>